<feature type="domain" description="L,D-TPase catalytic" evidence="8">
    <location>
        <begin position="122"/>
        <end position="257"/>
    </location>
</feature>
<feature type="active site" description="Nucleophile" evidence="7">
    <location>
        <position position="232"/>
    </location>
</feature>
<keyword evidence="6 7" id="KW-0961">Cell wall biogenesis/degradation</keyword>
<comment type="similarity">
    <text evidence="2">Belongs to the YkuD family.</text>
</comment>
<organism evidence="9 10">
    <name type="scientific">Tianweitania aestuarii</name>
    <dbReference type="NCBI Taxonomy" id="2814886"/>
    <lineage>
        <taxon>Bacteria</taxon>
        <taxon>Pseudomonadati</taxon>
        <taxon>Pseudomonadota</taxon>
        <taxon>Alphaproteobacteria</taxon>
        <taxon>Hyphomicrobiales</taxon>
        <taxon>Phyllobacteriaceae</taxon>
        <taxon>Tianweitania</taxon>
    </lineage>
</organism>
<evidence type="ECO:0000256" key="5">
    <source>
        <dbReference type="ARBA" id="ARBA00022984"/>
    </source>
</evidence>
<dbReference type="InterPro" id="IPR050979">
    <property type="entry name" value="LD-transpeptidase"/>
</dbReference>
<keyword evidence="4 7" id="KW-0133">Cell shape</keyword>
<evidence type="ECO:0000256" key="4">
    <source>
        <dbReference type="ARBA" id="ARBA00022960"/>
    </source>
</evidence>
<comment type="pathway">
    <text evidence="1 7">Cell wall biogenesis; peptidoglycan biosynthesis.</text>
</comment>
<dbReference type="InterPro" id="IPR038063">
    <property type="entry name" value="Transpep_catalytic_dom"/>
</dbReference>
<comment type="caution">
    <text evidence="9">The sequence shown here is derived from an EMBL/GenBank/DDBJ whole genome shotgun (WGS) entry which is preliminary data.</text>
</comment>
<evidence type="ECO:0000256" key="6">
    <source>
        <dbReference type="ARBA" id="ARBA00023316"/>
    </source>
</evidence>
<dbReference type="EMBL" id="JAFMNX010000001">
    <property type="protein sequence ID" value="MBS9719825.1"/>
    <property type="molecule type" value="Genomic_DNA"/>
</dbReference>
<dbReference type="SUPFAM" id="SSF141523">
    <property type="entry name" value="L,D-transpeptidase catalytic domain-like"/>
    <property type="match status" value="1"/>
</dbReference>
<proteinExistence type="inferred from homology"/>
<dbReference type="CDD" id="cd16913">
    <property type="entry name" value="YkuD_like"/>
    <property type="match status" value="1"/>
</dbReference>
<feature type="active site" description="Proton donor/acceptor" evidence="7">
    <location>
        <position position="216"/>
    </location>
</feature>
<evidence type="ECO:0000259" key="8">
    <source>
        <dbReference type="PROSITE" id="PS52029"/>
    </source>
</evidence>
<name>A0ABS5RSP0_9HYPH</name>
<keyword evidence="10" id="KW-1185">Reference proteome</keyword>
<evidence type="ECO:0000313" key="10">
    <source>
        <dbReference type="Proteomes" id="UP001297272"/>
    </source>
</evidence>
<keyword evidence="3" id="KW-0808">Transferase</keyword>
<dbReference type="Proteomes" id="UP001297272">
    <property type="component" value="Unassembled WGS sequence"/>
</dbReference>
<keyword evidence="5 7" id="KW-0573">Peptidoglycan synthesis</keyword>
<protein>
    <submittedName>
        <fullName evidence="9">L,D-transpeptidase</fullName>
    </submittedName>
</protein>
<evidence type="ECO:0000313" key="9">
    <source>
        <dbReference type="EMBL" id="MBS9719825.1"/>
    </source>
</evidence>
<dbReference type="Gene3D" id="2.40.440.10">
    <property type="entry name" value="L,D-transpeptidase catalytic domain-like"/>
    <property type="match status" value="1"/>
</dbReference>
<evidence type="ECO:0000256" key="7">
    <source>
        <dbReference type="PROSITE-ProRule" id="PRU01373"/>
    </source>
</evidence>
<dbReference type="PANTHER" id="PTHR30582">
    <property type="entry name" value="L,D-TRANSPEPTIDASE"/>
    <property type="match status" value="1"/>
</dbReference>
<evidence type="ECO:0000256" key="3">
    <source>
        <dbReference type="ARBA" id="ARBA00022679"/>
    </source>
</evidence>
<gene>
    <name evidence="9" type="ORF">JYU29_03890</name>
</gene>
<evidence type="ECO:0000256" key="2">
    <source>
        <dbReference type="ARBA" id="ARBA00005992"/>
    </source>
</evidence>
<dbReference type="Pfam" id="PF03734">
    <property type="entry name" value="YkuD"/>
    <property type="match status" value="1"/>
</dbReference>
<dbReference type="InterPro" id="IPR005490">
    <property type="entry name" value="LD_TPept_cat_dom"/>
</dbReference>
<evidence type="ECO:0000256" key="1">
    <source>
        <dbReference type="ARBA" id="ARBA00004752"/>
    </source>
</evidence>
<sequence length="258" mass="27917">MLGGNTRKAVAAYRAVNGLPAGDELDEQLWESLSQDTKSPIQTYELTAEDIEGPYFPDLPDDYAELAELDQIGYHNVTEMLAERFHMDEDLLKALNPDADFEKAGTEITVVAPGGAPEGEVTRILVDKAKGELRAYAGDAEEPVFVAPASIGSDDTPSPSGNVEVVAVVKDPTYTYNPEVNFKQGDNKEKMELPAGPNGPVGNVWIDLSKPTYGIHGTALPNLVSKSESHGCVRLTNWDVGRLAELVKAKDTKVEFVD</sequence>
<dbReference type="PROSITE" id="PS52029">
    <property type="entry name" value="LD_TPASE"/>
    <property type="match status" value="1"/>
</dbReference>
<dbReference type="PANTHER" id="PTHR30582:SF30">
    <property type="entry name" value="BLR4375 PROTEIN"/>
    <property type="match status" value="1"/>
</dbReference>
<accession>A0ABS5RSP0</accession>
<reference evidence="9 10" key="1">
    <citation type="submission" date="2021-03" db="EMBL/GenBank/DDBJ databases">
        <title>Tianweitania aestuarii sp. nov., isolated from a tidal flat.</title>
        <authorList>
            <person name="Park S."/>
            <person name="Yoon J.-H."/>
        </authorList>
    </citation>
    <scope>NUCLEOTIDE SEQUENCE [LARGE SCALE GENOMIC DNA]</scope>
    <source>
        <strain evidence="9 10">BSSL-BM11</strain>
    </source>
</reference>